<name>A0A0C9ZQZ1_9AGAM</name>
<dbReference type="Proteomes" id="UP000054485">
    <property type="component" value="Unassembled WGS sequence"/>
</dbReference>
<dbReference type="EMBL" id="KN835314">
    <property type="protein sequence ID" value="KIK40135.1"/>
    <property type="molecule type" value="Genomic_DNA"/>
</dbReference>
<dbReference type="HOGENOM" id="CLU_103053_1_0_1"/>
<protein>
    <submittedName>
        <fullName evidence="1">Uncharacterized protein</fullName>
    </submittedName>
</protein>
<dbReference type="AlphaFoldDB" id="A0A0C9ZQZ1"/>
<keyword evidence="2" id="KW-1185">Reference proteome</keyword>
<evidence type="ECO:0000313" key="2">
    <source>
        <dbReference type="Proteomes" id="UP000054485"/>
    </source>
</evidence>
<organism evidence="1 2">
    <name type="scientific">Suillus luteus UH-Slu-Lm8-n1</name>
    <dbReference type="NCBI Taxonomy" id="930992"/>
    <lineage>
        <taxon>Eukaryota</taxon>
        <taxon>Fungi</taxon>
        <taxon>Dikarya</taxon>
        <taxon>Basidiomycota</taxon>
        <taxon>Agaricomycotina</taxon>
        <taxon>Agaricomycetes</taxon>
        <taxon>Agaricomycetidae</taxon>
        <taxon>Boletales</taxon>
        <taxon>Suillineae</taxon>
        <taxon>Suillaceae</taxon>
        <taxon>Suillus</taxon>
    </lineage>
</organism>
<accession>A0A0C9ZQZ1</accession>
<reference evidence="1 2" key="1">
    <citation type="submission" date="2014-04" db="EMBL/GenBank/DDBJ databases">
        <authorList>
            <consortium name="DOE Joint Genome Institute"/>
            <person name="Kuo A."/>
            <person name="Ruytinx J."/>
            <person name="Rineau F."/>
            <person name="Colpaert J."/>
            <person name="Kohler A."/>
            <person name="Nagy L.G."/>
            <person name="Floudas D."/>
            <person name="Copeland A."/>
            <person name="Barry K.W."/>
            <person name="Cichocki N."/>
            <person name="Veneault-Fourrey C."/>
            <person name="LaButti K."/>
            <person name="Lindquist E.A."/>
            <person name="Lipzen A."/>
            <person name="Lundell T."/>
            <person name="Morin E."/>
            <person name="Murat C."/>
            <person name="Sun H."/>
            <person name="Tunlid A."/>
            <person name="Henrissat B."/>
            <person name="Grigoriev I.V."/>
            <person name="Hibbett D.S."/>
            <person name="Martin F."/>
            <person name="Nordberg H.P."/>
            <person name="Cantor M.N."/>
            <person name="Hua S.X."/>
        </authorList>
    </citation>
    <scope>NUCLEOTIDE SEQUENCE [LARGE SCALE GENOMIC DNA]</scope>
    <source>
        <strain evidence="1 2">UH-Slu-Lm8-n1</strain>
    </source>
</reference>
<reference evidence="2" key="2">
    <citation type="submission" date="2015-01" db="EMBL/GenBank/DDBJ databases">
        <title>Evolutionary Origins and Diversification of the Mycorrhizal Mutualists.</title>
        <authorList>
            <consortium name="DOE Joint Genome Institute"/>
            <consortium name="Mycorrhizal Genomics Consortium"/>
            <person name="Kohler A."/>
            <person name="Kuo A."/>
            <person name="Nagy L.G."/>
            <person name="Floudas D."/>
            <person name="Copeland A."/>
            <person name="Barry K.W."/>
            <person name="Cichocki N."/>
            <person name="Veneault-Fourrey C."/>
            <person name="LaButti K."/>
            <person name="Lindquist E.A."/>
            <person name="Lipzen A."/>
            <person name="Lundell T."/>
            <person name="Morin E."/>
            <person name="Murat C."/>
            <person name="Riley R."/>
            <person name="Ohm R."/>
            <person name="Sun H."/>
            <person name="Tunlid A."/>
            <person name="Henrissat B."/>
            <person name="Grigoriev I.V."/>
            <person name="Hibbett D.S."/>
            <person name="Martin F."/>
        </authorList>
    </citation>
    <scope>NUCLEOTIDE SEQUENCE [LARGE SCALE GENOMIC DNA]</scope>
    <source>
        <strain evidence="2">UH-Slu-Lm8-n1</strain>
    </source>
</reference>
<dbReference type="InParanoid" id="A0A0C9ZQZ1"/>
<dbReference type="OrthoDB" id="3165318at2759"/>
<gene>
    <name evidence="1" type="ORF">CY34DRAFT_807502</name>
</gene>
<proteinExistence type="predicted"/>
<evidence type="ECO:0000313" key="1">
    <source>
        <dbReference type="EMBL" id="KIK40135.1"/>
    </source>
</evidence>
<sequence length="213" mass="23932">MANAFTRNLTFQSNDLGKDATLALTFDVDTNGMYDEFFPVVWKVFPFWKNGSYRSQATYTNQLAFFKPQVAWDNSIIDALACVELNVGEKTSLTEANDVYSFSRPVAGIKDVLQAVNNTEDVQDIAVGFMTRGDLKPKPSLYYPEVGDGSPIMAQFNTVLRAYITSNYQENAILREPIATFELWSHDLAALPENTTWNLKYDSSSGRYTIVQA</sequence>